<dbReference type="Proteomes" id="UP001198893">
    <property type="component" value="Unassembled WGS sequence"/>
</dbReference>
<dbReference type="EMBL" id="JAJEQW010000008">
    <property type="protein sequence ID" value="MCC2242358.1"/>
    <property type="molecule type" value="Genomic_DNA"/>
</dbReference>
<gene>
    <name evidence="1" type="ORF">LKD47_08635</name>
</gene>
<comment type="caution">
    <text evidence="1">The sequence shown here is derived from an EMBL/GenBank/DDBJ whole genome shotgun (WGS) entry which is preliminary data.</text>
</comment>
<sequence length="79" mass="9028">MLKGKYRAFEIQDDKVKETLVEGNLPAIADCIRGCQKDSIILIQNMEGEPFLVGLSKMFLYCEDNDFLNTQLLPYLHGM</sequence>
<reference evidence="1" key="1">
    <citation type="submission" date="2021-10" db="EMBL/GenBank/DDBJ databases">
        <title>Anaerobic single-cell dispensing facilitates the cultivation of human gut bacteria.</title>
        <authorList>
            <person name="Afrizal A."/>
        </authorList>
    </citation>
    <scope>NUCLEOTIDE SEQUENCE</scope>
    <source>
        <strain evidence="1">CLA-AA-H204</strain>
    </source>
</reference>
<organism evidence="1 2">
    <name type="scientific">Roseburia amylophila</name>
    <dbReference type="NCBI Taxonomy" id="2981794"/>
    <lineage>
        <taxon>Bacteria</taxon>
        <taxon>Bacillati</taxon>
        <taxon>Bacillota</taxon>
        <taxon>Clostridia</taxon>
        <taxon>Lachnospirales</taxon>
        <taxon>Lachnospiraceae</taxon>
        <taxon>Roseburia</taxon>
    </lineage>
</organism>
<dbReference type="RefSeq" id="WP_119623183.1">
    <property type="nucleotide sequence ID" value="NZ_JAJEQW010000008.1"/>
</dbReference>
<accession>A0AAW4WC57</accession>
<protein>
    <submittedName>
        <fullName evidence="1">Uncharacterized protein</fullName>
    </submittedName>
</protein>
<dbReference type="AlphaFoldDB" id="A0AAW4WC57"/>
<evidence type="ECO:0000313" key="2">
    <source>
        <dbReference type="Proteomes" id="UP001198893"/>
    </source>
</evidence>
<proteinExistence type="predicted"/>
<name>A0AAW4WC57_9FIRM</name>
<evidence type="ECO:0000313" key="1">
    <source>
        <dbReference type="EMBL" id="MCC2242358.1"/>
    </source>
</evidence>